<evidence type="ECO:0000256" key="3">
    <source>
        <dbReference type="SAM" id="Phobius"/>
    </source>
</evidence>
<keyword evidence="3" id="KW-0812">Transmembrane</keyword>
<evidence type="ECO:0000256" key="1">
    <source>
        <dbReference type="ARBA" id="ARBA00004196"/>
    </source>
</evidence>
<dbReference type="PANTHER" id="PTHR35936">
    <property type="entry name" value="MEMBRANE-BOUND LYTIC MUREIN TRANSGLYCOSYLASE F"/>
    <property type="match status" value="1"/>
</dbReference>
<dbReference type="InterPro" id="IPR001638">
    <property type="entry name" value="Solute-binding_3/MltF_N"/>
</dbReference>
<evidence type="ECO:0000256" key="2">
    <source>
        <dbReference type="ARBA" id="ARBA00022729"/>
    </source>
</evidence>
<comment type="caution">
    <text evidence="5">The sequence shown here is derived from an EMBL/GenBank/DDBJ whole genome shotgun (WGS) entry which is preliminary data.</text>
</comment>
<dbReference type="SUPFAM" id="SSF53850">
    <property type="entry name" value="Periplasmic binding protein-like II"/>
    <property type="match status" value="1"/>
</dbReference>
<dbReference type="AlphaFoldDB" id="X0ZXP5"/>
<keyword evidence="2" id="KW-0732">Signal</keyword>
<gene>
    <name evidence="5" type="ORF">S01H4_02976</name>
</gene>
<feature type="domain" description="Solute-binding protein family 3/N-terminal" evidence="4">
    <location>
        <begin position="52"/>
        <end position="268"/>
    </location>
</feature>
<dbReference type="Gene3D" id="3.40.190.10">
    <property type="entry name" value="Periplasmic binding protein-like II"/>
    <property type="match status" value="2"/>
</dbReference>
<evidence type="ECO:0000313" key="5">
    <source>
        <dbReference type="EMBL" id="GAG74319.1"/>
    </source>
</evidence>
<dbReference type="Pfam" id="PF00497">
    <property type="entry name" value="SBP_bac_3"/>
    <property type="match status" value="1"/>
</dbReference>
<dbReference type="EMBL" id="BART01000692">
    <property type="protein sequence ID" value="GAG74319.1"/>
    <property type="molecule type" value="Genomic_DNA"/>
</dbReference>
<dbReference type="SMART" id="SM00062">
    <property type="entry name" value="PBPb"/>
    <property type="match status" value="1"/>
</dbReference>
<name>X0ZXP5_9ZZZZ</name>
<evidence type="ECO:0000259" key="4">
    <source>
        <dbReference type="SMART" id="SM00062"/>
    </source>
</evidence>
<organism evidence="5">
    <name type="scientific">marine sediment metagenome</name>
    <dbReference type="NCBI Taxonomy" id="412755"/>
    <lineage>
        <taxon>unclassified sequences</taxon>
        <taxon>metagenomes</taxon>
        <taxon>ecological metagenomes</taxon>
    </lineage>
</organism>
<dbReference type="InterPro" id="IPR018313">
    <property type="entry name" value="SBP_3_CS"/>
</dbReference>
<dbReference type="GO" id="GO:0030313">
    <property type="term" value="C:cell envelope"/>
    <property type="evidence" value="ECO:0007669"/>
    <property type="project" value="UniProtKB-SubCell"/>
</dbReference>
<comment type="subcellular location">
    <subcellularLocation>
        <location evidence="1">Cell envelope</location>
    </subcellularLocation>
</comment>
<protein>
    <recommendedName>
        <fullName evidence="4">Solute-binding protein family 3/N-terminal domain-containing protein</fullName>
    </recommendedName>
</protein>
<keyword evidence="3" id="KW-0472">Membrane</keyword>
<sequence>MFLNFTPKKKKVLLIFINIFICVAIILLVSPLVSCGASGTVDEMKIATDSKKLMVGSDTTYKPFEFKEDGNVEGFDIDIAREIAKRMDKEIEIISITWDSTYQIPEDLKLDMIISAVPITDEKENLVDFSSPYFVMEYMLVTLSETDIKIKEDLNGKAIGILKTEKNCLSEDYLLNYKIESYDDILTMFDNLRNKNVDGVLISLPIGVNMLPGNKGIYIVLEVVKSNKEFGIVFTKGSALKEEVNRILEEIKEDGTYDDIYNKWFNYNF</sequence>
<accession>X0ZXP5</accession>
<dbReference type="PROSITE" id="PS01039">
    <property type="entry name" value="SBP_BACTERIAL_3"/>
    <property type="match status" value="1"/>
</dbReference>
<proteinExistence type="predicted"/>
<keyword evidence="3" id="KW-1133">Transmembrane helix</keyword>
<dbReference type="PANTHER" id="PTHR35936:SF17">
    <property type="entry name" value="ARGININE-BINDING EXTRACELLULAR PROTEIN ARTP"/>
    <property type="match status" value="1"/>
</dbReference>
<feature type="transmembrane region" description="Helical" evidence="3">
    <location>
        <begin position="12"/>
        <end position="33"/>
    </location>
</feature>
<reference evidence="5" key="1">
    <citation type="journal article" date="2014" name="Front. Microbiol.">
        <title>High frequency of phylogenetically diverse reductive dehalogenase-homologous genes in deep subseafloor sedimentary metagenomes.</title>
        <authorList>
            <person name="Kawai M."/>
            <person name="Futagami T."/>
            <person name="Toyoda A."/>
            <person name="Takaki Y."/>
            <person name="Nishi S."/>
            <person name="Hori S."/>
            <person name="Arai W."/>
            <person name="Tsubouchi T."/>
            <person name="Morono Y."/>
            <person name="Uchiyama I."/>
            <person name="Ito T."/>
            <person name="Fujiyama A."/>
            <person name="Inagaki F."/>
            <person name="Takami H."/>
        </authorList>
    </citation>
    <scope>NUCLEOTIDE SEQUENCE</scope>
    <source>
        <strain evidence="5">Expedition CK06-06</strain>
    </source>
</reference>